<keyword evidence="1" id="KW-0732">Signal</keyword>
<feature type="chain" id="PRO_5043963794" evidence="1">
    <location>
        <begin position="23"/>
        <end position="784"/>
    </location>
</feature>
<dbReference type="SUPFAM" id="SSF56601">
    <property type="entry name" value="beta-lactamase/transpeptidase-like"/>
    <property type="match status" value="1"/>
</dbReference>
<dbReference type="InterPro" id="IPR001466">
    <property type="entry name" value="Beta-lactam-related"/>
</dbReference>
<dbReference type="GO" id="GO:0033922">
    <property type="term" value="F:peptidoglycan beta-N-acetylmuramidase activity"/>
    <property type="evidence" value="ECO:0007669"/>
    <property type="project" value="InterPro"/>
</dbReference>
<dbReference type="Pfam" id="PF00144">
    <property type="entry name" value="Beta-lactamase"/>
    <property type="match status" value="1"/>
</dbReference>
<evidence type="ECO:0000259" key="2">
    <source>
        <dbReference type="Pfam" id="PF00144"/>
    </source>
</evidence>
<name>A0AAU7CCM7_9BACT</name>
<feature type="domain" description="Peptidoglycan beta-N-acetylmuramidase NamZ C-terminal" evidence="4">
    <location>
        <begin position="634"/>
        <end position="783"/>
    </location>
</feature>
<feature type="domain" description="Peptidoglycan beta-N-acetylmuramidase NamZ N-terminal" evidence="3">
    <location>
        <begin position="431"/>
        <end position="630"/>
    </location>
</feature>
<dbReference type="InterPro" id="IPR048502">
    <property type="entry name" value="NamZ_N"/>
</dbReference>
<dbReference type="Gene3D" id="3.40.710.10">
    <property type="entry name" value="DD-peptidase/beta-lactamase superfamily"/>
    <property type="match status" value="1"/>
</dbReference>
<evidence type="ECO:0000256" key="1">
    <source>
        <dbReference type="SAM" id="SignalP"/>
    </source>
</evidence>
<feature type="signal peptide" evidence="1">
    <location>
        <begin position="1"/>
        <end position="22"/>
    </location>
</feature>
<dbReference type="InterPro" id="IPR008302">
    <property type="entry name" value="NamZ"/>
</dbReference>
<feature type="domain" description="Beta-lactamase-related" evidence="2">
    <location>
        <begin position="46"/>
        <end position="374"/>
    </location>
</feature>
<dbReference type="PANTHER" id="PTHR42915:SF1">
    <property type="entry name" value="PEPTIDOGLYCAN BETA-N-ACETYLMURAMIDASE NAMZ"/>
    <property type="match status" value="1"/>
</dbReference>
<dbReference type="PANTHER" id="PTHR42915">
    <property type="entry name" value="HYPOTHETICAL 460 KDA PROTEIN IN FEUA-SIGW INTERGENIC REGION [PRECURSOR]"/>
    <property type="match status" value="1"/>
</dbReference>
<dbReference type="InterPro" id="IPR012338">
    <property type="entry name" value="Beta-lactam/transpept-like"/>
</dbReference>
<evidence type="ECO:0000313" key="5">
    <source>
        <dbReference type="EMBL" id="XBH02769.1"/>
    </source>
</evidence>
<accession>A0AAU7CCM7</accession>
<evidence type="ECO:0000259" key="4">
    <source>
        <dbReference type="Pfam" id="PF20732"/>
    </source>
</evidence>
<dbReference type="Gene3D" id="3.40.50.12170">
    <property type="entry name" value="Uncharacterised protein PF07075, DUF1343"/>
    <property type="match status" value="1"/>
</dbReference>
<dbReference type="EMBL" id="CP155447">
    <property type="protein sequence ID" value="XBH02769.1"/>
    <property type="molecule type" value="Genomic_DNA"/>
</dbReference>
<organism evidence="5">
    <name type="scientific">Singulisphaera sp. Ch08</name>
    <dbReference type="NCBI Taxonomy" id="3120278"/>
    <lineage>
        <taxon>Bacteria</taxon>
        <taxon>Pseudomonadati</taxon>
        <taxon>Planctomycetota</taxon>
        <taxon>Planctomycetia</taxon>
        <taxon>Isosphaerales</taxon>
        <taxon>Isosphaeraceae</taxon>
        <taxon>Singulisphaera</taxon>
    </lineage>
</organism>
<dbReference type="InterPro" id="IPR048503">
    <property type="entry name" value="NamZ_C"/>
</dbReference>
<dbReference type="RefSeq" id="WP_406695510.1">
    <property type="nucleotide sequence ID" value="NZ_CP155447.1"/>
</dbReference>
<dbReference type="Pfam" id="PF07075">
    <property type="entry name" value="NamZ_N"/>
    <property type="match status" value="1"/>
</dbReference>
<proteinExistence type="predicted"/>
<evidence type="ECO:0000259" key="3">
    <source>
        <dbReference type="Pfam" id="PF07075"/>
    </source>
</evidence>
<protein>
    <submittedName>
        <fullName evidence="5">Exo-beta-N-acetylmuramidase NamZ domain-containing protein</fullName>
    </submittedName>
</protein>
<gene>
    <name evidence="5" type="ORF">V5E97_31300</name>
</gene>
<dbReference type="AlphaFoldDB" id="A0AAU7CCM7"/>
<sequence>MKNAARLVLLVSFFACPLAARAALPEAEPSTVGLDAARLARIDVAVERAIKRKEVAGAVVLVGRRGKVAYVKTYGQRSVEPTAEAMTRDTIFDMASLTKPVATATSVMRLIEEGKIKLTDSIVTYLPEFDNHDKKSVTIEHLLRHRTGFIADNSIKDYADGPEKAWERIATLKLNSPPGERFLYSDVNYLVLGRLVERVSGKTLDEFARETIFEPLGMTDSRFAPLVKGKKPNPAIDLERCAPTEKEEGNWIRGVVHDPRSRALGGVAGHAGLFSTADDIAIYAQMLLDGGKGPGNKVVLAPETVQSMIDPGSTPARQRRGLGWDIATPFSHPRGRGFGPGSFGHTGFTGTSLWIDPTTQTFVIILTSRLHPFGPKGNAGPIRSEVATLASAAILDRPKDFKTSETHLHPVDCGIDVLVKSKFAPLRGKRVGLVTNHTGKTKDGVSTIDVLANAPDVKLVTLFSPEHGIRGLVDAEVGDSKDEKTGLPVLSLYGKTRKPSKANLEGVDILVYDIQDVGTRFYTYISTLGLILEAAKENEIPIIVLDRPNPIGGVEVSGPVRDDGFETFIAHHAIPVRHGMTVGELARLFNAERKIGADLNVIACEGWRREDLYDWTGLTWTNPSPNMRSLTEAILYPGVGLLEATNLATGRGTDTPFERLGAPWIDAREFSAALNGRGLPGVRFVPNQFTPKERQYAGKECGGVQIFITSRELFDPLALGIELAVVLRELYPERWEHDGFLRFIADRATYDALLKGGDAQAIRALWDAELAKFRSIREHYLLYK</sequence>
<reference evidence="5" key="1">
    <citation type="submission" date="2024-05" db="EMBL/GenBank/DDBJ databases">
        <title>Planctomycetes of the genus Singulisphaera possess chitinolytic capabilities.</title>
        <authorList>
            <person name="Ivanova A."/>
        </authorList>
    </citation>
    <scope>NUCLEOTIDE SEQUENCE</scope>
    <source>
        <strain evidence="5">Ch08T</strain>
    </source>
</reference>
<dbReference type="Gene3D" id="3.90.1150.140">
    <property type="match status" value="1"/>
</dbReference>
<dbReference type="Pfam" id="PF20732">
    <property type="entry name" value="NamZ_C"/>
    <property type="match status" value="1"/>
</dbReference>